<evidence type="ECO:0000313" key="1">
    <source>
        <dbReference type="EMBL" id="TFC83383.1"/>
    </source>
</evidence>
<accession>A0A4R8XZL9</accession>
<dbReference type="Gene3D" id="1.50.10.10">
    <property type="match status" value="1"/>
</dbReference>
<dbReference type="OrthoDB" id="181472at2"/>
<dbReference type="PIRSF" id="PIRSF028846">
    <property type="entry name" value="UCP028846"/>
    <property type="match status" value="1"/>
</dbReference>
<keyword evidence="2" id="KW-1185">Reference proteome</keyword>
<gene>
    <name evidence="1" type="ORF">E3T23_02185</name>
</gene>
<proteinExistence type="predicted"/>
<dbReference type="SUPFAM" id="SSF48208">
    <property type="entry name" value="Six-hairpin glycosidases"/>
    <property type="match status" value="1"/>
</dbReference>
<comment type="caution">
    <text evidence="1">The sequence shown here is derived from an EMBL/GenBank/DDBJ whole genome shotgun (WGS) entry which is preliminary data.</text>
</comment>
<reference evidence="1 2" key="1">
    <citation type="submission" date="2019-03" db="EMBL/GenBank/DDBJ databases">
        <title>Genomics of glacier-inhabiting Cryobacterium strains.</title>
        <authorList>
            <person name="Liu Q."/>
            <person name="Xin Y.-H."/>
        </authorList>
    </citation>
    <scope>NUCLEOTIDE SEQUENCE [LARGE SCALE GENOMIC DNA]</scope>
    <source>
        <strain evidence="1 2">TMT2-48-2</strain>
    </source>
</reference>
<dbReference type="AlphaFoldDB" id="A0A4R8XZL9"/>
<dbReference type="SMART" id="SM01149">
    <property type="entry name" value="DUF1237"/>
    <property type="match status" value="1"/>
</dbReference>
<dbReference type="GO" id="GO:0005975">
    <property type="term" value="P:carbohydrate metabolic process"/>
    <property type="evidence" value="ECO:0007669"/>
    <property type="project" value="InterPro"/>
</dbReference>
<dbReference type="PANTHER" id="PTHR31047">
    <property type="entry name" value="MEIOTICALLY UP-REGULATED GENE 157 PROTEIN"/>
    <property type="match status" value="1"/>
</dbReference>
<dbReference type="Pfam" id="PF06824">
    <property type="entry name" value="Glyco_hydro_125"/>
    <property type="match status" value="1"/>
</dbReference>
<dbReference type="InterPro" id="IPR012341">
    <property type="entry name" value="6hp_glycosidase-like_sf"/>
</dbReference>
<dbReference type="PANTHER" id="PTHR31047:SF0">
    <property type="entry name" value="MEIOTICALLY UP-REGULATED GENE 157 PROTEIN"/>
    <property type="match status" value="1"/>
</dbReference>
<dbReference type="RefSeq" id="WP_134368777.1">
    <property type="nucleotide sequence ID" value="NZ_SOGN01000015.1"/>
</dbReference>
<name>A0A4R8XZL9_9MICO</name>
<dbReference type="InterPro" id="IPR008313">
    <property type="entry name" value="GH125"/>
</dbReference>
<evidence type="ECO:0000313" key="2">
    <source>
        <dbReference type="Proteomes" id="UP000298433"/>
    </source>
</evidence>
<dbReference type="Proteomes" id="UP000298433">
    <property type="component" value="Unassembled WGS sequence"/>
</dbReference>
<sequence length="434" mass="47549">MPTYSPVIADRLFTQIESRLGGEIAAVFRSCYLGTLDTTIEILADGSAFVVTGDIPAMWLRDSTAQLTPYLHFVTEDPLLAETAIAVSRRQLDFIGLDPYANAFNAAPNGAGHHTDQTVMSPWVWERKYEIDSLAYPVQLAHDLWKLTGRVDHLASFLDAAWKIVDVWRAEQDHEQASPYRFQRFDGAPTDTLARDGRGEPVANTGLSWSGFRPSDDVCTFHFNIPANMFAFVELEHIAEIASTVFGAEKLAASALALRESIGNGIADYGTAIAPSGDTVYAYEVDGLGGVLLADDANTPSLLSLPLLGWCTPEDPDYLRTRAFVLSPDNPFYFTGTAGAGVGSPHTPDGTIWPIALAVQGLTAETDDERTAILDLLMRTHAGTGFMHESFHKDDPSRYTREWFSWANAMFCELVLEVAGLRTHRRTPAGAMAR</sequence>
<dbReference type="InterPro" id="IPR008928">
    <property type="entry name" value="6-hairpin_glycosidase_sf"/>
</dbReference>
<organism evidence="1 2">
    <name type="scientific">Cryobacterium cheniae</name>
    <dbReference type="NCBI Taxonomy" id="1259262"/>
    <lineage>
        <taxon>Bacteria</taxon>
        <taxon>Bacillati</taxon>
        <taxon>Actinomycetota</taxon>
        <taxon>Actinomycetes</taxon>
        <taxon>Micrococcales</taxon>
        <taxon>Microbacteriaceae</taxon>
        <taxon>Cryobacterium</taxon>
    </lineage>
</organism>
<protein>
    <submittedName>
        <fullName evidence="1">Metal-independent alpha-mannosidase</fullName>
    </submittedName>
</protein>
<dbReference type="EMBL" id="SOGN01000015">
    <property type="protein sequence ID" value="TFC83383.1"/>
    <property type="molecule type" value="Genomic_DNA"/>
</dbReference>